<keyword evidence="1" id="KW-0378">Hydrolase</keyword>
<dbReference type="PROSITE" id="PS51462">
    <property type="entry name" value="NUDIX"/>
    <property type="match status" value="1"/>
</dbReference>
<feature type="non-terminal residue" evidence="3">
    <location>
        <position position="270"/>
    </location>
</feature>
<dbReference type="InterPro" id="IPR015797">
    <property type="entry name" value="NUDIX_hydrolase-like_dom_sf"/>
</dbReference>
<evidence type="ECO:0000256" key="1">
    <source>
        <dbReference type="ARBA" id="ARBA00022801"/>
    </source>
</evidence>
<protein>
    <recommendedName>
        <fullName evidence="2">Nudix hydrolase domain-containing protein</fullName>
    </recommendedName>
</protein>
<dbReference type="InterPro" id="IPR020084">
    <property type="entry name" value="NUDIX_hydrolase_CS"/>
</dbReference>
<comment type="caution">
    <text evidence="3">The sequence shown here is derived from an EMBL/GenBank/DDBJ whole genome shotgun (WGS) entry which is preliminary data.</text>
</comment>
<dbReference type="EMBL" id="JBBBZM010000010">
    <property type="protein sequence ID" value="KAL0639500.1"/>
    <property type="molecule type" value="Genomic_DNA"/>
</dbReference>
<sequence>MSKEGKLLPLVYKPSAAAPTNSPGRSDAPKFIPPASSHWPCSNFVLAAGTATFQLSTAKVVLIEDRAHRPADKSREKWCWFLPRGRKDRGETLEQCAVRETLEEAGYAATLMRSQVPTRQPQNAETGITHSEAFHIQLVPRPRQRRHPIVVDISDVELYLSFWYLCTIPYGAARDKDYGAHFVGAHEKGYNSELVDVAEAVWLLSGGAFEYRHSEAKPGDGIQGIILDKQTGHSIHWGDLRGNDAGAVEALIVASGWECISSIDGPVEEM</sequence>
<dbReference type="Gene3D" id="3.90.79.10">
    <property type="entry name" value="Nucleoside Triphosphate Pyrophosphohydrolase"/>
    <property type="match status" value="1"/>
</dbReference>
<dbReference type="InterPro" id="IPR000086">
    <property type="entry name" value="NUDIX_hydrolase_dom"/>
</dbReference>
<keyword evidence="4" id="KW-1185">Reference proteome</keyword>
<evidence type="ECO:0000313" key="4">
    <source>
        <dbReference type="Proteomes" id="UP001447188"/>
    </source>
</evidence>
<proteinExistence type="predicted"/>
<organism evidence="3 4">
    <name type="scientific">Discina gigas</name>
    <dbReference type="NCBI Taxonomy" id="1032678"/>
    <lineage>
        <taxon>Eukaryota</taxon>
        <taxon>Fungi</taxon>
        <taxon>Dikarya</taxon>
        <taxon>Ascomycota</taxon>
        <taxon>Pezizomycotina</taxon>
        <taxon>Pezizomycetes</taxon>
        <taxon>Pezizales</taxon>
        <taxon>Discinaceae</taxon>
        <taxon>Discina</taxon>
    </lineage>
</organism>
<evidence type="ECO:0000259" key="2">
    <source>
        <dbReference type="PROSITE" id="PS51462"/>
    </source>
</evidence>
<name>A0ABR3GU83_9PEZI</name>
<reference evidence="3 4" key="1">
    <citation type="submission" date="2024-02" db="EMBL/GenBank/DDBJ databases">
        <title>Discinaceae phylogenomics.</title>
        <authorList>
            <person name="Dirks A.C."/>
            <person name="James T.Y."/>
        </authorList>
    </citation>
    <scope>NUCLEOTIDE SEQUENCE [LARGE SCALE GENOMIC DNA]</scope>
    <source>
        <strain evidence="3 4">ACD0624</strain>
    </source>
</reference>
<gene>
    <name evidence="3" type="ORF">Q9L58_001326</name>
</gene>
<feature type="domain" description="Nudix hydrolase" evidence="2">
    <location>
        <begin position="36"/>
        <end position="205"/>
    </location>
</feature>
<dbReference type="PROSITE" id="PS00893">
    <property type="entry name" value="NUDIX_BOX"/>
    <property type="match status" value="1"/>
</dbReference>
<dbReference type="SUPFAM" id="SSF55811">
    <property type="entry name" value="Nudix"/>
    <property type="match status" value="1"/>
</dbReference>
<dbReference type="Proteomes" id="UP001447188">
    <property type="component" value="Unassembled WGS sequence"/>
</dbReference>
<dbReference type="Pfam" id="PF00293">
    <property type="entry name" value="NUDIX"/>
    <property type="match status" value="1"/>
</dbReference>
<accession>A0ABR3GU83</accession>
<evidence type="ECO:0000313" key="3">
    <source>
        <dbReference type="EMBL" id="KAL0639500.1"/>
    </source>
</evidence>